<reference evidence="1 2" key="1">
    <citation type="submission" date="2017-02" db="EMBL/GenBank/DDBJ databases">
        <title>Draft Genome Sequence of Streptomyces tsukubaensis F601, a Producer of the immunosuppressant tacrolimus FK506.</title>
        <authorList>
            <person name="Zong G."/>
            <person name="Zhong C."/>
            <person name="Fu J."/>
            <person name="Qin R."/>
            <person name="Cao G."/>
        </authorList>
    </citation>
    <scope>NUCLEOTIDE SEQUENCE [LARGE SCALE GENOMIC DNA]</scope>
    <source>
        <strain evidence="1 2">F601</strain>
    </source>
</reference>
<dbReference type="OrthoDB" id="4828169at2"/>
<protein>
    <recommendedName>
        <fullName evidence="3">WXG100 family type VII secretion target</fullName>
    </recommendedName>
</protein>
<keyword evidence="2" id="KW-1185">Reference proteome</keyword>
<organism evidence="1 2">
    <name type="scientific">Streptomyces tsukubensis</name>
    <dbReference type="NCBI Taxonomy" id="83656"/>
    <lineage>
        <taxon>Bacteria</taxon>
        <taxon>Bacillati</taxon>
        <taxon>Actinomycetota</taxon>
        <taxon>Actinomycetes</taxon>
        <taxon>Kitasatosporales</taxon>
        <taxon>Streptomycetaceae</taxon>
        <taxon>Streptomyces</taxon>
    </lineage>
</organism>
<dbReference type="Proteomes" id="UP000190539">
    <property type="component" value="Unassembled WGS sequence"/>
</dbReference>
<dbReference type="EMBL" id="MVFC01000023">
    <property type="protein sequence ID" value="OON75393.1"/>
    <property type="molecule type" value="Genomic_DNA"/>
</dbReference>
<evidence type="ECO:0000313" key="2">
    <source>
        <dbReference type="Proteomes" id="UP000190539"/>
    </source>
</evidence>
<sequence>MSDLTVDIELLTASEKELISIKGEFDGIGDWKKEVQSALGAGRMVGAMGTFVDNWDRHRKELVGEIEQVGGFVSSCRKGFEKVDRDLAESARKARRDKKKEK</sequence>
<dbReference type="STRING" id="83656.B1H18_23230"/>
<evidence type="ECO:0008006" key="3">
    <source>
        <dbReference type="Google" id="ProtNLM"/>
    </source>
</evidence>
<evidence type="ECO:0000313" key="1">
    <source>
        <dbReference type="EMBL" id="OON75393.1"/>
    </source>
</evidence>
<name>A0A1V4A572_9ACTN</name>
<dbReference type="AlphaFoldDB" id="A0A1V4A572"/>
<accession>A0A1V4A572</accession>
<proteinExistence type="predicted"/>
<comment type="caution">
    <text evidence="1">The sequence shown here is derived from an EMBL/GenBank/DDBJ whole genome shotgun (WGS) entry which is preliminary data.</text>
</comment>
<gene>
    <name evidence="1" type="ORF">B1H18_23230</name>
</gene>